<dbReference type="InterPro" id="IPR034015">
    <property type="entry name" value="M1_LTA4H"/>
</dbReference>
<evidence type="ECO:0000256" key="6">
    <source>
        <dbReference type="ARBA" id="ARBA00022490"/>
    </source>
</evidence>
<evidence type="ECO:0000259" key="14">
    <source>
        <dbReference type="Pfam" id="PF17900"/>
    </source>
</evidence>
<gene>
    <name evidence="15" type="ORF">FBQ74_09255</name>
</gene>
<evidence type="ECO:0000256" key="7">
    <source>
        <dbReference type="ARBA" id="ARBA00022670"/>
    </source>
</evidence>
<evidence type="ECO:0000259" key="13">
    <source>
        <dbReference type="Pfam" id="PF01433"/>
    </source>
</evidence>
<dbReference type="PANTHER" id="PTHR45726">
    <property type="entry name" value="LEUKOTRIENE A-4 HYDROLASE"/>
    <property type="match status" value="1"/>
</dbReference>
<keyword evidence="16" id="KW-1185">Reference proteome</keyword>
<dbReference type="Gene3D" id="2.60.40.1730">
    <property type="entry name" value="tricorn interacting facor f3 domain"/>
    <property type="match status" value="1"/>
</dbReference>
<dbReference type="GO" id="GO:0006508">
    <property type="term" value="P:proteolysis"/>
    <property type="evidence" value="ECO:0007669"/>
    <property type="project" value="UniProtKB-KW"/>
</dbReference>
<dbReference type="RefSeq" id="WP_139756413.1">
    <property type="nucleotide sequence ID" value="NZ_CP039852.1"/>
</dbReference>
<proteinExistence type="inferred from homology"/>
<evidence type="ECO:0000256" key="8">
    <source>
        <dbReference type="ARBA" id="ARBA00022723"/>
    </source>
</evidence>
<dbReference type="Gene3D" id="1.10.390.10">
    <property type="entry name" value="Neutral Protease Domain 2"/>
    <property type="match status" value="1"/>
</dbReference>
<evidence type="ECO:0000313" key="16">
    <source>
        <dbReference type="Proteomes" id="UP000304912"/>
    </source>
</evidence>
<keyword evidence="11" id="KW-0482">Metalloprotease</keyword>
<dbReference type="EC" id="3.4.11.2" evidence="4"/>
<evidence type="ECO:0000256" key="5">
    <source>
        <dbReference type="ARBA" id="ARBA00015611"/>
    </source>
</evidence>
<feature type="binding site" evidence="12">
    <location>
        <position position="333"/>
    </location>
    <ligand>
        <name>Zn(2+)</name>
        <dbReference type="ChEBI" id="CHEBI:29105"/>
        <note>catalytic</note>
    </ligand>
</feature>
<comment type="cofactor">
    <cofactor evidence="12">
        <name>Zn(2+)</name>
        <dbReference type="ChEBI" id="CHEBI:29105"/>
    </cofactor>
    <text evidence="12">Binds 1 zinc ion per subunit.</text>
</comment>
<keyword evidence="9" id="KW-0378">Hydrolase</keyword>
<evidence type="ECO:0000256" key="2">
    <source>
        <dbReference type="ARBA" id="ARBA00004496"/>
    </source>
</evidence>
<feature type="domain" description="Peptidase M1 membrane alanine aminopeptidase" evidence="13">
    <location>
        <begin position="322"/>
        <end position="482"/>
    </location>
</feature>
<comment type="similarity">
    <text evidence="3">Belongs to the peptidase M1 family.</text>
</comment>
<dbReference type="InterPro" id="IPR045357">
    <property type="entry name" value="Aminopeptidase_N-like_N"/>
</dbReference>
<feature type="domain" description="Aminopeptidase N-like N-terminal" evidence="14">
    <location>
        <begin position="55"/>
        <end position="231"/>
    </location>
</feature>
<name>A0A5B7YGN3_9ALTE</name>
<dbReference type="EMBL" id="CP039852">
    <property type="protein sequence ID" value="QCZ93669.1"/>
    <property type="molecule type" value="Genomic_DNA"/>
</dbReference>
<accession>A0A5B7YGN3</accession>
<dbReference type="CDD" id="cd09603">
    <property type="entry name" value="M1_APN_like"/>
    <property type="match status" value="1"/>
</dbReference>
<keyword evidence="7" id="KW-0645">Protease</keyword>
<dbReference type="OrthoDB" id="100605at2"/>
<dbReference type="SUPFAM" id="SSF55486">
    <property type="entry name" value="Metalloproteases ('zincins'), catalytic domain"/>
    <property type="match status" value="1"/>
</dbReference>
<dbReference type="Pfam" id="PF17900">
    <property type="entry name" value="Peptidase_M1_N"/>
    <property type="match status" value="1"/>
</dbReference>
<evidence type="ECO:0000313" key="15">
    <source>
        <dbReference type="EMBL" id="QCZ93669.1"/>
    </source>
</evidence>
<organism evidence="15 16">
    <name type="scientific">Salinimonas iocasae</name>
    <dbReference type="NCBI Taxonomy" id="2572577"/>
    <lineage>
        <taxon>Bacteria</taxon>
        <taxon>Pseudomonadati</taxon>
        <taxon>Pseudomonadota</taxon>
        <taxon>Gammaproteobacteria</taxon>
        <taxon>Alteromonadales</taxon>
        <taxon>Alteromonadaceae</taxon>
        <taxon>Alteromonas/Salinimonas group</taxon>
        <taxon>Salinimonas</taxon>
    </lineage>
</organism>
<protein>
    <recommendedName>
        <fullName evidence="5">Aminopeptidase N</fullName>
        <ecNumber evidence="4">3.4.11.2</ecNumber>
    </recommendedName>
</protein>
<evidence type="ECO:0000256" key="3">
    <source>
        <dbReference type="ARBA" id="ARBA00010136"/>
    </source>
</evidence>
<comment type="catalytic activity">
    <reaction evidence="1">
        <text>Release of an N-terminal amino acid, Xaa-|-Yaa- from a peptide, amide or arylamide. Xaa is preferably Ala, but may be most amino acids including Pro (slow action). When a terminal hydrophobic residue is followed by a prolyl residue, the two may be released as an intact Xaa-Pro dipeptide.</text>
        <dbReference type="EC" id="3.4.11.2"/>
    </reaction>
</comment>
<dbReference type="GO" id="GO:0008270">
    <property type="term" value="F:zinc ion binding"/>
    <property type="evidence" value="ECO:0007669"/>
    <property type="project" value="InterPro"/>
</dbReference>
<dbReference type="InterPro" id="IPR014782">
    <property type="entry name" value="Peptidase_M1_dom"/>
</dbReference>
<evidence type="ECO:0000256" key="4">
    <source>
        <dbReference type="ARBA" id="ARBA00012564"/>
    </source>
</evidence>
<dbReference type="InterPro" id="IPR001930">
    <property type="entry name" value="Peptidase_M1"/>
</dbReference>
<reference evidence="15 16" key="1">
    <citation type="submission" date="2019-04" db="EMBL/GenBank/DDBJ databases">
        <title>Salinimonas iocasae sp. nov., a halophilic bacterium isolated from the outer tube casing of tubeworms in Okinawa Trough.</title>
        <authorList>
            <person name="Zhang H."/>
            <person name="Wang H."/>
            <person name="Li C."/>
        </authorList>
    </citation>
    <scope>NUCLEOTIDE SEQUENCE [LARGE SCALE GENOMIC DNA]</scope>
    <source>
        <strain evidence="15 16">KX18D6</strain>
    </source>
</reference>
<dbReference type="InterPro" id="IPR027268">
    <property type="entry name" value="Peptidase_M4/M1_CTD_sf"/>
</dbReference>
<dbReference type="GO" id="GO:0016285">
    <property type="term" value="F:alanyl aminopeptidase activity"/>
    <property type="evidence" value="ECO:0007669"/>
    <property type="project" value="UniProtKB-EC"/>
</dbReference>
<feature type="binding site" evidence="12">
    <location>
        <position position="337"/>
    </location>
    <ligand>
        <name>Zn(2+)</name>
        <dbReference type="ChEBI" id="CHEBI:29105"/>
        <note>catalytic</note>
    </ligand>
</feature>
<keyword evidence="6" id="KW-0963">Cytoplasm</keyword>
<sequence length="565" mass="64467">MRMFAMGLLPLMLLGACATREPIIKGEPSRELSTPYTLKSGGFAPPLQKGLVIDHADLWFNFDFKRRVLFGSATLKIDSERPRRTLSVDLDTRFKVENVWINGKPVPAGNIKNPDGQLLITPQQAVSFPLTIKIDYYGQPRKPPNPPWDGGVMWSQTPSGEPWVVTAVQGEGCDLFWPCIDQPFGEPRQADIHITVPSNLVAASNGNLVKVTEQETAKTYHWKTSSAVNTYGIALNIGPYEKLESRFRSIYNNAYPLVYYYLPEVNPEGAQALFSELPEMLSFFERVIGPYPFPQEKVGVVQTPHKGMEHQTINAYGNNYEKDEYGFDWLMQHELAHEWFGNQMTNTNWDHMWLHEGLGTYMQPLYAQYLHGDLAYKAYLNKIRKNVSNSAPIVSGMPRSEKEVYTSQNGPGLDLYYKGAWIMHTLRGLVGDKIFFDIVKELVYDTTEPRPGNFSPVYRDTNDFIRIANKHYGQSLDWFFDIYLYQSALPRLNVSRSKTTLNLSWTVPQAMPFPMPVEVSINGDIETLDLSQPRSIVINPDDVVIVDPQSKILRFEQRYEDIKKQ</sequence>
<evidence type="ECO:0000256" key="9">
    <source>
        <dbReference type="ARBA" id="ARBA00022801"/>
    </source>
</evidence>
<dbReference type="Proteomes" id="UP000304912">
    <property type="component" value="Chromosome"/>
</dbReference>
<dbReference type="SUPFAM" id="SSF63737">
    <property type="entry name" value="Leukotriene A4 hydrolase N-terminal domain"/>
    <property type="match status" value="1"/>
</dbReference>
<feature type="binding site" evidence="12">
    <location>
        <position position="356"/>
    </location>
    <ligand>
        <name>Zn(2+)</name>
        <dbReference type="ChEBI" id="CHEBI:29105"/>
        <note>catalytic</note>
    </ligand>
</feature>
<dbReference type="Pfam" id="PF01433">
    <property type="entry name" value="Peptidase_M1"/>
    <property type="match status" value="1"/>
</dbReference>
<comment type="subcellular location">
    <subcellularLocation>
        <location evidence="2">Cytoplasm</location>
    </subcellularLocation>
</comment>
<dbReference type="InterPro" id="IPR042097">
    <property type="entry name" value="Aminopeptidase_N-like_N_sf"/>
</dbReference>
<evidence type="ECO:0000256" key="10">
    <source>
        <dbReference type="ARBA" id="ARBA00022833"/>
    </source>
</evidence>
<evidence type="ECO:0000256" key="12">
    <source>
        <dbReference type="PIRSR" id="PIRSR634015-3"/>
    </source>
</evidence>
<keyword evidence="8 12" id="KW-0479">Metal-binding</keyword>
<evidence type="ECO:0000256" key="1">
    <source>
        <dbReference type="ARBA" id="ARBA00000098"/>
    </source>
</evidence>
<keyword evidence="10 12" id="KW-0862">Zinc</keyword>
<dbReference type="AlphaFoldDB" id="A0A5B7YGN3"/>
<dbReference type="PRINTS" id="PR00756">
    <property type="entry name" value="ALADIPTASE"/>
</dbReference>
<evidence type="ECO:0000256" key="11">
    <source>
        <dbReference type="ARBA" id="ARBA00023049"/>
    </source>
</evidence>
<dbReference type="PROSITE" id="PS51257">
    <property type="entry name" value="PROKAR_LIPOPROTEIN"/>
    <property type="match status" value="1"/>
</dbReference>
<dbReference type="GO" id="GO:0005737">
    <property type="term" value="C:cytoplasm"/>
    <property type="evidence" value="ECO:0007669"/>
    <property type="project" value="UniProtKB-SubCell"/>
</dbReference>
<dbReference type="PANTHER" id="PTHR45726:SF3">
    <property type="entry name" value="LEUKOTRIENE A-4 HYDROLASE"/>
    <property type="match status" value="1"/>
</dbReference>
<dbReference type="GO" id="GO:0008237">
    <property type="term" value="F:metallopeptidase activity"/>
    <property type="evidence" value="ECO:0007669"/>
    <property type="project" value="UniProtKB-KW"/>
</dbReference>
<dbReference type="KEGG" id="salk:FBQ74_09255"/>